<keyword evidence="4" id="KW-1003">Cell membrane</keyword>
<dbReference type="InterPro" id="IPR006201">
    <property type="entry name" value="Neur_channel"/>
</dbReference>
<evidence type="ECO:0000256" key="6">
    <source>
        <dbReference type="ARBA" id="ARBA00022729"/>
    </source>
</evidence>
<reference evidence="14 15" key="1">
    <citation type="submission" date="2024-04" db="EMBL/GenBank/DDBJ databases">
        <authorList>
            <person name="Rising A."/>
            <person name="Reimegard J."/>
            <person name="Sonavane S."/>
            <person name="Akerstrom W."/>
            <person name="Nylinder S."/>
            <person name="Hedman E."/>
            <person name="Kallberg Y."/>
        </authorList>
    </citation>
    <scope>NUCLEOTIDE SEQUENCE [LARGE SCALE GENOMIC DNA]</scope>
</reference>
<evidence type="ECO:0000313" key="15">
    <source>
        <dbReference type="Proteomes" id="UP001497382"/>
    </source>
</evidence>
<dbReference type="InterPro" id="IPR006202">
    <property type="entry name" value="Neur_chan_lig-bd"/>
</dbReference>
<comment type="subcellular location">
    <subcellularLocation>
        <location evidence="2">Cell membrane</location>
    </subcellularLocation>
    <subcellularLocation>
        <location evidence="1">Membrane</location>
        <topology evidence="1">Multi-pass membrane protein</topology>
    </subcellularLocation>
</comment>
<name>A0AAV1ZNU5_9ARAC</name>
<dbReference type="PROSITE" id="PS00236">
    <property type="entry name" value="NEUROTR_ION_CHANNEL"/>
    <property type="match status" value="1"/>
</dbReference>
<keyword evidence="15" id="KW-1185">Reference proteome</keyword>
<feature type="transmembrane region" description="Helical" evidence="11">
    <location>
        <begin position="369"/>
        <end position="388"/>
    </location>
</feature>
<keyword evidence="6" id="KW-0732">Signal</keyword>
<dbReference type="InterPro" id="IPR036719">
    <property type="entry name" value="Neuro-gated_channel_TM_sf"/>
</dbReference>
<evidence type="ECO:0000256" key="1">
    <source>
        <dbReference type="ARBA" id="ARBA00004141"/>
    </source>
</evidence>
<protein>
    <submittedName>
        <fullName evidence="14">Uncharacterized protein</fullName>
    </submittedName>
</protein>
<keyword evidence="9 11" id="KW-0472">Membrane</keyword>
<feature type="transmembrane region" description="Helical" evidence="11">
    <location>
        <begin position="275"/>
        <end position="298"/>
    </location>
</feature>
<dbReference type="GO" id="GO:0005254">
    <property type="term" value="F:chloride channel activity"/>
    <property type="evidence" value="ECO:0007669"/>
    <property type="project" value="UniProtKB-ARBA"/>
</dbReference>
<evidence type="ECO:0000256" key="2">
    <source>
        <dbReference type="ARBA" id="ARBA00004236"/>
    </source>
</evidence>
<dbReference type="InterPro" id="IPR006029">
    <property type="entry name" value="Neurotrans-gated_channel_TM"/>
</dbReference>
<dbReference type="CDD" id="cd19049">
    <property type="entry name" value="LGIC_TM_anion"/>
    <property type="match status" value="1"/>
</dbReference>
<dbReference type="InterPro" id="IPR038050">
    <property type="entry name" value="Neuro_actylchol_rec"/>
</dbReference>
<dbReference type="GO" id="GO:0005230">
    <property type="term" value="F:extracellular ligand-gated monoatomic ion channel activity"/>
    <property type="evidence" value="ECO:0007669"/>
    <property type="project" value="InterPro"/>
</dbReference>
<dbReference type="InterPro" id="IPR018000">
    <property type="entry name" value="Neurotransmitter_ion_chnl_CS"/>
</dbReference>
<keyword evidence="5 11" id="KW-0812">Transmembrane</keyword>
<feature type="domain" description="Neurotransmitter-gated ion-channel ligand-binding" evidence="12">
    <location>
        <begin position="14"/>
        <end position="188"/>
    </location>
</feature>
<comment type="caution">
    <text evidence="14">The sequence shown here is derived from an EMBL/GenBank/DDBJ whole genome shotgun (WGS) entry which is preliminary data.</text>
</comment>
<dbReference type="GO" id="GO:0099095">
    <property type="term" value="F:ligand-gated monoatomic anion channel activity"/>
    <property type="evidence" value="ECO:0007669"/>
    <property type="project" value="UniProtKB-ARBA"/>
</dbReference>
<dbReference type="Pfam" id="PF02931">
    <property type="entry name" value="Neur_chan_LBD"/>
    <property type="match status" value="1"/>
</dbReference>
<evidence type="ECO:0000256" key="11">
    <source>
        <dbReference type="SAM" id="Phobius"/>
    </source>
</evidence>
<feature type="domain" description="Neurotransmitter-gated ion-channel transmembrane" evidence="13">
    <location>
        <begin position="217"/>
        <end position="324"/>
    </location>
</feature>
<dbReference type="PRINTS" id="PR00253">
    <property type="entry name" value="GABAARECEPTR"/>
</dbReference>
<accession>A0AAV1ZNU5</accession>
<feature type="transmembrane region" description="Helical" evidence="11">
    <location>
        <begin position="217"/>
        <end position="236"/>
    </location>
</feature>
<keyword evidence="10" id="KW-0407">Ion channel</keyword>
<dbReference type="GO" id="GO:0004888">
    <property type="term" value="F:transmembrane signaling receptor activity"/>
    <property type="evidence" value="ECO:0007669"/>
    <property type="project" value="InterPro"/>
</dbReference>
<dbReference type="SUPFAM" id="SSF90112">
    <property type="entry name" value="Neurotransmitter-gated ion-channel transmembrane pore"/>
    <property type="match status" value="1"/>
</dbReference>
<dbReference type="InterPro" id="IPR036734">
    <property type="entry name" value="Neur_chan_lig-bd_sf"/>
</dbReference>
<keyword evidence="3" id="KW-0813">Transport</keyword>
<keyword evidence="8" id="KW-0406">Ion transport</keyword>
<sequence length="392" mass="45408">MTSGVRSEGQECIDILPPNYRRTVIPKPPGEPLQMISKFYIINIDDVNESDMDFELKAFSSASWTDYRLNCSGICPISNYICTKFLWTPNMMYDEAKEIRPAPEREIILVVLPPAEVRYTVRYSFKVGCKMYFGDYPFDTQPCKFSIKLLAVQNITAHLHWVIKEPVEVLNKINLPQFFFRTPYSTERIVKGVNGYKNVLDVNIILVRRLTGSIINIYAPSSLITAVSWVTFWLRLEAAPARVSLSITSLLTLCTQLQFNKNQLPPLNYITAVDIWLFVCVFMVFSTLIEFAISYNIYKKTKGNELHDFKSQGKTKQILNCKMWILQDEKRSTLQSSTPPPSMAKRFSDWLCATKSDDISRIDVACRKIFPLSFFLFAICYWIHYINIYRRN</sequence>
<dbReference type="Pfam" id="PF02932">
    <property type="entry name" value="Neur_chan_memb"/>
    <property type="match status" value="1"/>
</dbReference>
<evidence type="ECO:0000256" key="8">
    <source>
        <dbReference type="ARBA" id="ARBA00023065"/>
    </source>
</evidence>
<dbReference type="Gene3D" id="1.20.58.390">
    <property type="entry name" value="Neurotransmitter-gated ion-channel transmembrane domain"/>
    <property type="match status" value="1"/>
</dbReference>
<organism evidence="14 15">
    <name type="scientific">Larinioides sclopetarius</name>
    <dbReference type="NCBI Taxonomy" id="280406"/>
    <lineage>
        <taxon>Eukaryota</taxon>
        <taxon>Metazoa</taxon>
        <taxon>Ecdysozoa</taxon>
        <taxon>Arthropoda</taxon>
        <taxon>Chelicerata</taxon>
        <taxon>Arachnida</taxon>
        <taxon>Araneae</taxon>
        <taxon>Araneomorphae</taxon>
        <taxon>Entelegynae</taxon>
        <taxon>Araneoidea</taxon>
        <taxon>Araneidae</taxon>
        <taxon>Larinioides</taxon>
    </lineage>
</organism>
<dbReference type="Proteomes" id="UP001497382">
    <property type="component" value="Unassembled WGS sequence"/>
</dbReference>
<evidence type="ECO:0000259" key="12">
    <source>
        <dbReference type="Pfam" id="PF02931"/>
    </source>
</evidence>
<evidence type="ECO:0000256" key="9">
    <source>
        <dbReference type="ARBA" id="ARBA00023136"/>
    </source>
</evidence>
<evidence type="ECO:0000256" key="3">
    <source>
        <dbReference type="ARBA" id="ARBA00022448"/>
    </source>
</evidence>
<evidence type="ECO:0000256" key="10">
    <source>
        <dbReference type="ARBA" id="ARBA00023303"/>
    </source>
</evidence>
<evidence type="ECO:0000256" key="4">
    <source>
        <dbReference type="ARBA" id="ARBA00022475"/>
    </source>
</evidence>
<dbReference type="PANTHER" id="PTHR18945">
    <property type="entry name" value="NEUROTRANSMITTER GATED ION CHANNEL"/>
    <property type="match status" value="1"/>
</dbReference>
<dbReference type="SUPFAM" id="SSF63712">
    <property type="entry name" value="Nicotinic receptor ligand binding domain-like"/>
    <property type="match status" value="1"/>
</dbReference>
<dbReference type="Gene3D" id="2.70.170.10">
    <property type="entry name" value="Neurotransmitter-gated ion-channel ligand-binding domain"/>
    <property type="match status" value="1"/>
</dbReference>
<dbReference type="GO" id="GO:0005886">
    <property type="term" value="C:plasma membrane"/>
    <property type="evidence" value="ECO:0007669"/>
    <property type="project" value="UniProtKB-SubCell"/>
</dbReference>
<evidence type="ECO:0000259" key="13">
    <source>
        <dbReference type="Pfam" id="PF02932"/>
    </source>
</evidence>
<dbReference type="EMBL" id="CAXIEN010000058">
    <property type="protein sequence ID" value="CAL1271974.1"/>
    <property type="molecule type" value="Genomic_DNA"/>
</dbReference>
<dbReference type="AlphaFoldDB" id="A0AAV1ZNU5"/>
<evidence type="ECO:0000256" key="5">
    <source>
        <dbReference type="ARBA" id="ARBA00022692"/>
    </source>
</evidence>
<evidence type="ECO:0000256" key="7">
    <source>
        <dbReference type="ARBA" id="ARBA00022989"/>
    </source>
</evidence>
<proteinExistence type="predicted"/>
<dbReference type="InterPro" id="IPR006028">
    <property type="entry name" value="GABAA/Glycine_rcpt"/>
</dbReference>
<keyword evidence="7 11" id="KW-1133">Transmembrane helix</keyword>
<gene>
    <name evidence="14" type="ORF">LARSCL_LOCUS6123</name>
</gene>
<evidence type="ECO:0000313" key="14">
    <source>
        <dbReference type="EMBL" id="CAL1271974.1"/>
    </source>
</evidence>